<name>A0A927MF83_9ACTN</name>
<comment type="caution">
    <text evidence="2">The sequence shown here is derived from an EMBL/GenBank/DDBJ whole genome shotgun (WGS) entry which is preliminary data.</text>
</comment>
<organism evidence="2 3">
    <name type="scientific">Plantactinospora soyae</name>
    <dbReference type="NCBI Taxonomy" id="1544732"/>
    <lineage>
        <taxon>Bacteria</taxon>
        <taxon>Bacillati</taxon>
        <taxon>Actinomycetota</taxon>
        <taxon>Actinomycetes</taxon>
        <taxon>Micromonosporales</taxon>
        <taxon>Micromonosporaceae</taxon>
        <taxon>Plantactinospora</taxon>
    </lineage>
</organism>
<sequence length="97" mass="10242">MATSDWRRRAPHYRYRLPVGRIAAPSDRGTVQSLEAAAIFLLYGEPAVRHIRPTSGGGVTSVQERPASAVPSTTAPPPVMTATAVVTTVGGGDAGWW</sequence>
<dbReference type="Proteomes" id="UP000649753">
    <property type="component" value="Unassembled WGS sequence"/>
</dbReference>
<dbReference type="AlphaFoldDB" id="A0A927MF83"/>
<protein>
    <submittedName>
        <fullName evidence="2">Uncharacterized protein</fullName>
    </submittedName>
</protein>
<gene>
    <name evidence="2" type="ORF">H4W31_007644</name>
</gene>
<reference evidence="2" key="1">
    <citation type="submission" date="2020-10" db="EMBL/GenBank/DDBJ databases">
        <title>Sequencing the genomes of 1000 actinobacteria strains.</title>
        <authorList>
            <person name="Klenk H.-P."/>
        </authorList>
    </citation>
    <scope>NUCLEOTIDE SEQUENCE</scope>
    <source>
        <strain evidence="2">DSM 46832</strain>
    </source>
</reference>
<feature type="region of interest" description="Disordered" evidence="1">
    <location>
        <begin position="54"/>
        <end position="78"/>
    </location>
</feature>
<dbReference type="RefSeq" id="WP_192770979.1">
    <property type="nucleotide sequence ID" value="NZ_JADBEB010000001.1"/>
</dbReference>
<dbReference type="EMBL" id="JADBEB010000001">
    <property type="protein sequence ID" value="MBE1492006.1"/>
    <property type="molecule type" value="Genomic_DNA"/>
</dbReference>
<evidence type="ECO:0000313" key="3">
    <source>
        <dbReference type="Proteomes" id="UP000649753"/>
    </source>
</evidence>
<keyword evidence="3" id="KW-1185">Reference proteome</keyword>
<proteinExistence type="predicted"/>
<accession>A0A927MF83</accession>
<evidence type="ECO:0000256" key="1">
    <source>
        <dbReference type="SAM" id="MobiDB-lite"/>
    </source>
</evidence>
<evidence type="ECO:0000313" key="2">
    <source>
        <dbReference type="EMBL" id="MBE1492006.1"/>
    </source>
</evidence>